<dbReference type="PANTHER" id="PTHR24189:SF50">
    <property type="entry name" value="ANKYRIN REPEAT AND SOCS BOX PROTEIN 2"/>
    <property type="match status" value="1"/>
</dbReference>
<feature type="repeat" description="ANK" evidence="3">
    <location>
        <begin position="212"/>
        <end position="244"/>
    </location>
</feature>
<evidence type="ECO:0000256" key="3">
    <source>
        <dbReference type="PROSITE-ProRule" id="PRU00023"/>
    </source>
</evidence>
<dbReference type="RefSeq" id="XP_043148062.1">
    <property type="nucleotide sequence ID" value="XM_043292127.1"/>
</dbReference>
<dbReference type="EMBL" id="BBXM02000005">
    <property type="protein sequence ID" value="GIC90796.1"/>
    <property type="molecule type" value="Genomic_DNA"/>
</dbReference>
<dbReference type="Pfam" id="PF12796">
    <property type="entry name" value="Ank_2"/>
    <property type="match status" value="1"/>
</dbReference>
<dbReference type="PROSITE" id="PS50181">
    <property type="entry name" value="FBOX"/>
    <property type="match status" value="1"/>
</dbReference>
<comment type="caution">
    <text evidence="5">The sequence shown here is derived from an EMBL/GenBank/DDBJ whole genome shotgun (WGS) entry which is preliminary data.</text>
</comment>
<keyword evidence="2 3" id="KW-0040">ANK repeat</keyword>
<evidence type="ECO:0000259" key="4">
    <source>
        <dbReference type="PROSITE" id="PS50181"/>
    </source>
</evidence>
<keyword evidence="1" id="KW-0677">Repeat</keyword>
<dbReference type="AlphaFoldDB" id="A0A8E0QXV8"/>
<evidence type="ECO:0000256" key="2">
    <source>
        <dbReference type="ARBA" id="ARBA00023043"/>
    </source>
</evidence>
<protein>
    <submittedName>
        <fullName evidence="5">Ankyrin-2</fullName>
    </submittedName>
</protein>
<dbReference type="Pfam" id="PF00023">
    <property type="entry name" value="Ank"/>
    <property type="match status" value="1"/>
</dbReference>
<dbReference type="PANTHER" id="PTHR24189">
    <property type="entry name" value="MYOTROPHIN"/>
    <property type="match status" value="1"/>
</dbReference>
<dbReference type="InterPro" id="IPR002110">
    <property type="entry name" value="Ankyrin_rpt"/>
</dbReference>
<feature type="repeat" description="ANK" evidence="3">
    <location>
        <begin position="123"/>
        <end position="155"/>
    </location>
</feature>
<dbReference type="SMART" id="SM00248">
    <property type="entry name" value="ANK"/>
    <property type="match status" value="6"/>
</dbReference>
<dbReference type="InterPro" id="IPR001810">
    <property type="entry name" value="F-box_dom"/>
</dbReference>
<proteinExistence type="predicted"/>
<gene>
    <name evidence="5" type="ORF">Aud_007234</name>
</gene>
<dbReference type="InterPro" id="IPR036770">
    <property type="entry name" value="Ankyrin_rpt-contain_sf"/>
</dbReference>
<reference evidence="5" key="2">
    <citation type="submission" date="2021-01" db="EMBL/GenBank/DDBJ databases">
        <title>Pan-genome distribution and transcriptional activeness of fungal secondary metabolism genes in Aspergillus section Fumigati.</title>
        <authorList>
            <person name="Takahashi H."/>
            <person name="Umemura M."/>
            <person name="Ninomiya A."/>
            <person name="Kusuya Y."/>
            <person name="Urayama S."/>
            <person name="Shimizu M."/>
            <person name="Watanabe A."/>
            <person name="Kamei K."/>
            <person name="Yaguchi T."/>
            <person name="Hagiwara D."/>
        </authorList>
    </citation>
    <scope>NUCLEOTIDE SEQUENCE</scope>
    <source>
        <strain evidence="5">IFM 46973</strain>
    </source>
</reference>
<accession>A0A8E0QXV8</accession>
<feature type="repeat" description="ANK" evidence="3">
    <location>
        <begin position="245"/>
        <end position="277"/>
    </location>
</feature>
<organism evidence="5 6">
    <name type="scientific">Aspergillus udagawae</name>
    <dbReference type="NCBI Taxonomy" id="91492"/>
    <lineage>
        <taxon>Eukaryota</taxon>
        <taxon>Fungi</taxon>
        <taxon>Dikarya</taxon>
        <taxon>Ascomycota</taxon>
        <taxon>Pezizomycotina</taxon>
        <taxon>Eurotiomycetes</taxon>
        <taxon>Eurotiomycetidae</taxon>
        <taxon>Eurotiales</taxon>
        <taxon>Aspergillaceae</taxon>
        <taxon>Aspergillus</taxon>
        <taxon>Aspergillus subgen. Fumigati</taxon>
    </lineage>
</organism>
<name>A0A8E0QXV8_9EURO</name>
<dbReference type="SUPFAM" id="SSF48403">
    <property type="entry name" value="Ankyrin repeat"/>
    <property type="match status" value="1"/>
</dbReference>
<sequence>MVLTGLPSELIIIIADFLEPKDLNALVQTASSFANLLGLRLLDRGLADPKLEILLWAAAKGDEAIISKILTRAQHKRINIPPQAKDSMLMTAVSHNRVDLLEYLVRTVGANLSAMVPHKYSLSPRTALHEAAEQANKVVTQKLIDLGADVDAIDTGGLSPLHYAVWKPEREDASAGEAWDTDEELEYGVNSIAILRLLLGHRALTEVAEPDRRQTPLLWASIDGNTEAIRLLLDHGADITASDDEGCTTLHFSAESGNHEAVQLLVDKGADIFAIDHSAYTPLDLAASATVRKILRKAGALTGALTGPELGRELESL</sequence>
<dbReference type="GeneID" id="66994711"/>
<dbReference type="PROSITE" id="PS50088">
    <property type="entry name" value="ANK_REPEAT"/>
    <property type="match status" value="3"/>
</dbReference>
<dbReference type="InterPro" id="IPR050745">
    <property type="entry name" value="Multifunctional_regulatory"/>
</dbReference>
<reference evidence="5" key="1">
    <citation type="journal article" date="2015" name="Genome Announc.">
        <title>Draft Genome Sequence of the Pathogenic Filamentous Fungus Aspergillus udagawae Strain IFM 46973T.</title>
        <authorList>
            <person name="Kusuya Y."/>
            <person name="Takahashi-Nakaguchi A."/>
            <person name="Takahashi H."/>
            <person name="Yaguchi T."/>
        </authorList>
    </citation>
    <scope>NUCLEOTIDE SEQUENCE</scope>
    <source>
        <strain evidence="5">IFM 46973</strain>
    </source>
</reference>
<evidence type="ECO:0000313" key="6">
    <source>
        <dbReference type="Proteomes" id="UP000036893"/>
    </source>
</evidence>
<dbReference type="Gene3D" id="1.25.40.20">
    <property type="entry name" value="Ankyrin repeat-containing domain"/>
    <property type="match status" value="2"/>
</dbReference>
<feature type="domain" description="F-box" evidence="4">
    <location>
        <begin position="1"/>
        <end position="37"/>
    </location>
</feature>
<evidence type="ECO:0000313" key="5">
    <source>
        <dbReference type="EMBL" id="GIC90796.1"/>
    </source>
</evidence>
<evidence type="ECO:0000256" key="1">
    <source>
        <dbReference type="ARBA" id="ARBA00022737"/>
    </source>
</evidence>
<dbReference type="PROSITE" id="PS50297">
    <property type="entry name" value="ANK_REP_REGION"/>
    <property type="match status" value="3"/>
</dbReference>
<dbReference type="Proteomes" id="UP000036893">
    <property type="component" value="Unassembled WGS sequence"/>
</dbReference>